<dbReference type="AlphaFoldDB" id="B4M2M6"/>
<dbReference type="HOGENOM" id="CLU_112182_0_0_1"/>
<feature type="signal peptide" evidence="2">
    <location>
        <begin position="1"/>
        <end position="19"/>
    </location>
</feature>
<keyword evidence="1" id="KW-0472">Membrane</keyword>
<proteinExistence type="predicted"/>
<protein>
    <recommendedName>
        <fullName evidence="3">DUF753 domain-containing protein</fullName>
    </recommendedName>
</protein>
<feature type="transmembrane region" description="Helical" evidence="1">
    <location>
        <begin position="193"/>
        <end position="213"/>
    </location>
</feature>
<feature type="domain" description="DUF753" evidence="3">
    <location>
        <begin position="103"/>
        <end position="178"/>
    </location>
</feature>
<dbReference type="Pfam" id="PF05444">
    <property type="entry name" value="DUF753"/>
    <property type="match status" value="2"/>
</dbReference>
<reference evidence="4 5" key="1">
    <citation type="journal article" date="2007" name="Nature">
        <title>Evolution of genes and genomes on the Drosophila phylogeny.</title>
        <authorList>
            <consortium name="Drosophila 12 Genomes Consortium"/>
            <person name="Clark A.G."/>
            <person name="Eisen M.B."/>
            <person name="Smith D.R."/>
            <person name="Bergman C.M."/>
            <person name="Oliver B."/>
            <person name="Markow T.A."/>
            <person name="Kaufman T.C."/>
            <person name="Kellis M."/>
            <person name="Gelbart W."/>
            <person name="Iyer V.N."/>
            <person name="Pollard D.A."/>
            <person name="Sackton T.B."/>
            <person name="Larracuente A.M."/>
            <person name="Singh N.D."/>
            <person name="Abad J.P."/>
            <person name="Abt D.N."/>
            <person name="Adryan B."/>
            <person name="Aguade M."/>
            <person name="Akashi H."/>
            <person name="Anderson W.W."/>
            <person name="Aquadro C.F."/>
            <person name="Ardell D.H."/>
            <person name="Arguello R."/>
            <person name="Artieri C.G."/>
            <person name="Barbash D.A."/>
            <person name="Barker D."/>
            <person name="Barsanti P."/>
            <person name="Batterham P."/>
            <person name="Batzoglou S."/>
            <person name="Begun D."/>
            <person name="Bhutkar A."/>
            <person name="Blanco E."/>
            <person name="Bosak S.A."/>
            <person name="Bradley R.K."/>
            <person name="Brand A.D."/>
            <person name="Brent M.R."/>
            <person name="Brooks A.N."/>
            <person name="Brown R.H."/>
            <person name="Butlin R.K."/>
            <person name="Caggese C."/>
            <person name="Calvi B.R."/>
            <person name="Bernardo de Carvalho A."/>
            <person name="Caspi A."/>
            <person name="Castrezana S."/>
            <person name="Celniker S.E."/>
            <person name="Chang J.L."/>
            <person name="Chapple C."/>
            <person name="Chatterji S."/>
            <person name="Chinwalla A."/>
            <person name="Civetta A."/>
            <person name="Clifton S.W."/>
            <person name="Comeron J.M."/>
            <person name="Costello J.C."/>
            <person name="Coyne J.A."/>
            <person name="Daub J."/>
            <person name="David R.G."/>
            <person name="Delcher A.L."/>
            <person name="Delehaunty K."/>
            <person name="Do C.B."/>
            <person name="Ebling H."/>
            <person name="Edwards K."/>
            <person name="Eickbush T."/>
            <person name="Evans J.D."/>
            <person name="Filipski A."/>
            <person name="Findeiss S."/>
            <person name="Freyhult E."/>
            <person name="Fulton L."/>
            <person name="Fulton R."/>
            <person name="Garcia A.C."/>
            <person name="Gardiner A."/>
            <person name="Garfield D.A."/>
            <person name="Garvin B.E."/>
            <person name="Gibson G."/>
            <person name="Gilbert D."/>
            <person name="Gnerre S."/>
            <person name="Godfrey J."/>
            <person name="Good R."/>
            <person name="Gotea V."/>
            <person name="Gravely B."/>
            <person name="Greenberg A.J."/>
            <person name="Griffiths-Jones S."/>
            <person name="Gross S."/>
            <person name="Guigo R."/>
            <person name="Gustafson E.A."/>
            <person name="Haerty W."/>
            <person name="Hahn M.W."/>
            <person name="Halligan D.L."/>
            <person name="Halpern A.L."/>
            <person name="Halter G.M."/>
            <person name="Han M.V."/>
            <person name="Heger A."/>
            <person name="Hillier L."/>
            <person name="Hinrichs A.S."/>
            <person name="Holmes I."/>
            <person name="Hoskins R.A."/>
            <person name="Hubisz M.J."/>
            <person name="Hultmark D."/>
            <person name="Huntley M.A."/>
            <person name="Jaffe D.B."/>
            <person name="Jagadeeshan S."/>
            <person name="Jeck W.R."/>
            <person name="Johnson J."/>
            <person name="Jones C.D."/>
            <person name="Jordan W.C."/>
            <person name="Karpen G.H."/>
            <person name="Kataoka E."/>
            <person name="Keightley P.D."/>
            <person name="Kheradpour P."/>
            <person name="Kirkness E.F."/>
            <person name="Koerich L.B."/>
            <person name="Kristiansen K."/>
            <person name="Kudrna D."/>
            <person name="Kulathinal R.J."/>
            <person name="Kumar S."/>
            <person name="Kwok R."/>
            <person name="Lander E."/>
            <person name="Langley C.H."/>
            <person name="Lapoint R."/>
            <person name="Lazzaro B.P."/>
            <person name="Lee S.J."/>
            <person name="Levesque L."/>
            <person name="Li R."/>
            <person name="Lin C.F."/>
            <person name="Lin M.F."/>
            <person name="Lindblad-Toh K."/>
            <person name="Llopart A."/>
            <person name="Long M."/>
            <person name="Low L."/>
            <person name="Lozovsky E."/>
            <person name="Lu J."/>
            <person name="Luo M."/>
            <person name="Machado C.A."/>
            <person name="Makalowski W."/>
            <person name="Marzo M."/>
            <person name="Matsuda M."/>
            <person name="Matzkin L."/>
            <person name="McAllister B."/>
            <person name="McBride C.S."/>
            <person name="McKernan B."/>
            <person name="McKernan K."/>
            <person name="Mendez-Lago M."/>
            <person name="Minx P."/>
            <person name="Mollenhauer M.U."/>
            <person name="Montooth K."/>
            <person name="Mount S.M."/>
            <person name="Mu X."/>
            <person name="Myers E."/>
            <person name="Negre B."/>
            <person name="Newfeld S."/>
            <person name="Nielsen R."/>
            <person name="Noor M.A."/>
            <person name="O'Grady P."/>
            <person name="Pachter L."/>
            <person name="Papaceit M."/>
            <person name="Parisi M.J."/>
            <person name="Parisi M."/>
            <person name="Parts L."/>
            <person name="Pedersen J.S."/>
            <person name="Pesole G."/>
            <person name="Phillippy A.M."/>
            <person name="Ponting C.P."/>
            <person name="Pop M."/>
            <person name="Porcelli D."/>
            <person name="Powell J.R."/>
            <person name="Prohaska S."/>
            <person name="Pruitt K."/>
            <person name="Puig M."/>
            <person name="Quesneville H."/>
            <person name="Ram K.R."/>
            <person name="Rand D."/>
            <person name="Rasmussen M.D."/>
            <person name="Reed L.K."/>
            <person name="Reenan R."/>
            <person name="Reily A."/>
            <person name="Remington K.A."/>
            <person name="Rieger T.T."/>
            <person name="Ritchie M.G."/>
            <person name="Robin C."/>
            <person name="Rogers Y.H."/>
            <person name="Rohde C."/>
            <person name="Rozas J."/>
            <person name="Rubenfield M.J."/>
            <person name="Ruiz A."/>
            <person name="Russo S."/>
            <person name="Salzberg S.L."/>
            <person name="Sanchez-Gracia A."/>
            <person name="Saranga D.J."/>
            <person name="Sato H."/>
            <person name="Schaeffer S.W."/>
            <person name="Schatz M.C."/>
            <person name="Schlenke T."/>
            <person name="Schwartz R."/>
            <person name="Segarra C."/>
            <person name="Singh R.S."/>
            <person name="Sirot L."/>
            <person name="Sirota M."/>
            <person name="Sisneros N.B."/>
            <person name="Smith C.D."/>
            <person name="Smith T.F."/>
            <person name="Spieth J."/>
            <person name="Stage D.E."/>
            <person name="Stark A."/>
            <person name="Stephan W."/>
            <person name="Strausberg R.L."/>
            <person name="Strempel S."/>
            <person name="Sturgill D."/>
            <person name="Sutton G."/>
            <person name="Sutton G.G."/>
            <person name="Tao W."/>
            <person name="Teichmann S."/>
            <person name="Tobari Y.N."/>
            <person name="Tomimura Y."/>
            <person name="Tsolas J.M."/>
            <person name="Valente V.L."/>
            <person name="Venter E."/>
            <person name="Venter J.C."/>
            <person name="Vicario S."/>
            <person name="Vieira F.G."/>
            <person name="Vilella A.J."/>
            <person name="Villasante A."/>
            <person name="Walenz B."/>
            <person name="Wang J."/>
            <person name="Wasserman M."/>
            <person name="Watts T."/>
            <person name="Wilson D."/>
            <person name="Wilson R.K."/>
            <person name="Wing R.A."/>
            <person name="Wolfner M.F."/>
            <person name="Wong A."/>
            <person name="Wong G.K."/>
            <person name="Wu C.I."/>
            <person name="Wu G."/>
            <person name="Yamamoto D."/>
            <person name="Yang H.P."/>
            <person name="Yang S.P."/>
            <person name="Yorke J.A."/>
            <person name="Yoshida K."/>
            <person name="Zdobnov E."/>
            <person name="Zhang P."/>
            <person name="Zhang Y."/>
            <person name="Zimin A.V."/>
            <person name="Baldwin J."/>
            <person name="Abdouelleil A."/>
            <person name="Abdulkadir J."/>
            <person name="Abebe A."/>
            <person name="Abera B."/>
            <person name="Abreu J."/>
            <person name="Acer S.C."/>
            <person name="Aftuck L."/>
            <person name="Alexander A."/>
            <person name="An P."/>
            <person name="Anderson E."/>
            <person name="Anderson S."/>
            <person name="Arachi H."/>
            <person name="Azer M."/>
            <person name="Bachantsang P."/>
            <person name="Barry A."/>
            <person name="Bayul T."/>
            <person name="Berlin A."/>
            <person name="Bessette D."/>
            <person name="Bloom T."/>
            <person name="Blye J."/>
            <person name="Boguslavskiy L."/>
            <person name="Bonnet C."/>
            <person name="Boukhgalter B."/>
            <person name="Bourzgui I."/>
            <person name="Brown A."/>
            <person name="Cahill P."/>
            <person name="Channer S."/>
            <person name="Cheshatsang Y."/>
            <person name="Chuda L."/>
            <person name="Citroen M."/>
            <person name="Collymore A."/>
            <person name="Cooke P."/>
            <person name="Costello M."/>
            <person name="D'Aco K."/>
            <person name="Daza R."/>
            <person name="De Haan G."/>
            <person name="DeGray S."/>
            <person name="DeMaso C."/>
            <person name="Dhargay N."/>
            <person name="Dooley K."/>
            <person name="Dooley E."/>
            <person name="Doricent M."/>
            <person name="Dorje P."/>
            <person name="Dorjee K."/>
            <person name="Dupes A."/>
            <person name="Elong R."/>
            <person name="Falk J."/>
            <person name="Farina A."/>
            <person name="Faro S."/>
            <person name="Ferguson D."/>
            <person name="Fisher S."/>
            <person name="Foley C.D."/>
            <person name="Franke A."/>
            <person name="Friedrich D."/>
            <person name="Gadbois L."/>
            <person name="Gearin G."/>
            <person name="Gearin C.R."/>
            <person name="Giannoukos G."/>
            <person name="Goode T."/>
            <person name="Graham J."/>
            <person name="Grandbois E."/>
            <person name="Grewal S."/>
            <person name="Gyaltsen K."/>
            <person name="Hafez N."/>
            <person name="Hagos B."/>
            <person name="Hall J."/>
            <person name="Henson C."/>
            <person name="Hollinger A."/>
            <person name="Honan T."/>
            <person name="Huard M.D."/>
            <person name="Hughes L."/>
            <person name="Hurhula B."/>
            <person name="Husby M.E."/>
            <person name="Kamat A."/>
            <person name="Kanga B."/>
            <person name="Kashin S."/>
            <person name="Khazanovich D."/>
            <person name="Kisner P."/>
            <person name="Lance K."/>
            <person name="Lara M."/>
            <person name="Lee W."/>
            <person name="Lennon N."/>
            <person name="Letendre F."/>
            <person name="LeVine R."/>
            <person name="Lipovsky A."/>
            <person name="Liu X."/>
            <person name="Liu J."/>
            <person name="Liu S."/>
            <person name="Lokyitsang T."/>
            <person name="Lokyitsang Y."/>
            <person name="Lubonja R."/>
            <person name="Lui A."/>
            <person name="MacDonald P."/>
            <person name="Magnisalis V."/>
            <person name="Maru K."/>
            <person name="Matthews C."/>
            <person name="McCusker W."/>
            <person name="McDonough S."/>
            <person name="Mehta T."/>
            <person name="Meldrim J."/>
            <person name="Meneus L."/>
            <person name="Mihai O."/>
            <person name="Mihalev A."/>
            <person name="Mihova T."/>
            <person name="Mittelman R."/>
            <person name="Mlenga V."/>
            <person name="Montmayeur A."/>
            <person name="Mulrain L."/>
            <person name="Navidi A."/>
            <person name="Naylor J."/>
            <person name="Negash T."/>
            <person name="Nguyen T."/>
            <person name="Nguyen N."/>
            <person name="Nicol R."/>
            <person name="Norbu C."/>
            <person name="Norbu N."/>
            <person name="Novod N."/>
            <person name="O'Neill B."/>
            <person name="Osman S."/>
            <person name="Markiewicz E."/>
            <person name="Oyono O.L."/>
            <person name="Patti C."/>
            <person name="Phunkhang P."/>
            <person name="Pierre F."/>
            <person name="Priest M."/>
            <person name="Raghuraman S."/>
            <person name="Rege F."/>
            <person name="Reyes R."/>
            <person name="Rise C."/>
            <person name="Rogov P."/>
            <person name="Ross K."/>
            <person name="Ryan E."/>
            <person name="Settipalli S."/>
            <person name="Shea T."/>
            <person name="Sherpa N."/>
            <person name="Shi L."/>
            <person name="Shih D."/>
            <person name="Sparrow T."/>
            <person name="Spaulding J."/>
            <person name="Stalker J."/>
            <person name="Stange-Thomann N."/>
            <person name="Stavropoulos S."/>
            <person name="Stone C."/>
            <person name="Strader C."/>
            <person name="Tesfaye S."/>
            <person name="Thomson T."/>
            <person name="Thoulutsang Y."/>
            <person name="Thoulutsang D."/>
            <person name="Topham K."/>
            <person name="Topping I."/>
            <person name="Tsamla T."/>
            <person name="Vassiliev H."/>
            <person name="Vo A."/>
            <person name="Wangchuk T."/>
            <person name="Wangdi T."/>
            <person name="Weiand M."/>
            <person name="Wilkinson J."/>
            <person name="Wilson A."/>
            <person name="Yadav S."/>
            <person name="Young G."/>
            <person name="Yu Q."/>
            <person name="Zembek L."/>
            <person name="Zhong D."/>
            <person name="Zimmer A."/>
            <person name="Zwirko Z."/>
            <person name="Jaffe D.B."/>
            <person name="Alvarez P."/>
            <person name="Brockman W."/>
            <person name="Butler J."/>
            <person name="Chin C."/>
            <person name="Gnerre S."/>
            <person name="Grabherr M."/>
            <person name="Kleber M."/>
            <person name="Mauceli E."/>
            <person name="MacCallum I."/>
        </authorList>
    </citation>
    <scope>NUCLEOTIDE SEQUENCE [LARGE SCALE GENOMIC DNA]</scope>
    <source>
        <strain evidence="5">Tucson 15010-1051.87</strain>
    </source>
</reference>
<evidence type="ECO:0000313" key="4">
    <source>
        <dbReference type="EMBL" id="EDW65930.1"/>
    </source>
</evidence>
<evidence type="ECO:0000259" key="3">
    <source>
        <dbReference type="Pfam" id="PF05444"/>
    </source>
</evidence>
<keyword evidence="5" id="KW-1185">Reference proteome</keyword>
<accession>B4M2M6</accession>
<gene>
    <name evidence="4" type="primary">Dvir\GJ18623</name>
    <name evidence="4" type="ORF">Dvir_GJ18623</name>
</gene>
<dbReference type="FunCoup" id="B4M2M6">
    <property type="interactions" value="1"/>
</dbReference>
<dbReference type="KEGG" id="dvi:6631868"/>
<dbReference type="OMA" id="NHAYSKV"/>
<keyword evidence="1" id="KW-0812">Transmembrane</keyword>
<dbReference type="InParanoid" id="B4M2M6"/>
<evidence type="ECO:0000256" key="2">
    <source>
        <dbReference type="SAM" id="SignalP"/>
    </source>
</evidence>
<feature type="domain" description="DUF753" evidence="3">
    <location>
        <begin position="22"/>
        <end position="93"/>
    </location>
</feature>
<evidence type="ECO:0000313" key="5">
    <source>
        <dbReference type="Proteomes" id="UP000008792"/>
    </source>
</evidence>
<feature type="chain" id="PRO_5002814488" description="DUF753 domain-containing protein" evidence="2">
    <location>
        <begin position="20"/>
        <end position="214"/>
    </location>
</feature>
<organism evidence="4 5">
    <name type="scientific">Drosophila virilis</name>
    <name type="common">Fruit fly</name>
    <dbReference type="NCBI Taxonomy" id="7244"/>
    <lineage>
        <taxon>Eukaryota</taxon>
        <taxon>Metazoa</taxon>
        <taxon>Ecdysozoa</taxon>
        <taxon>Arthropoda</taxon>
        <taxon>Hexapoda</taxon>
        <taxon>Insecta</taxon>
        <taxon>Pterygota</taxon>
        <taxon>Neoptera</taxon>
        <taxon>Endopterygota</taxon>
        <taxon>Diptera</taxon>
        <taxon>Brachycera</taxon>
        <taxon>Muscomorpha</taxon>
        <taxon>Ephydroidea</taxon>
        <taxon>Drosophilidae</taxon>
        <taxon>Drosophila</taxon>
    </lineage>
</organism>
<sequence length="214" mass="23299">MKFFLLVIAALGFLAYVSCDGCVQCHSKTDERCATDPLNILTKDCATNSSLCYTRVLNGYTIRGCASDLDNSTLRSCNNELECLTCTFMEGCNRQIFPQYRPKCLQCSGNSTNSSCAIENHAYSKVCPIYRLGDKCFIRNSQRVANGSFQRGCLSTAQANKQCIIDGNCYTCEGHGCNALLANDTLIPVARDGAVTVIISLTLVLACALIHLLL</sequence>
<name>B4M2M6_DROVI</name>
<dbReference type="Proteomes" id="UP000008792">
    <property type="component" value="Unassembled WGS sequence"/>
</dbReference>
<dbReference type="PhylomeDB" id="B4M2M6"/>
<keyword evidence="2" id="KW-0732">Signal</keyword>
<keyword evidence="1" id="KW-1133">Transmembrane helix</keyword>
<dbReference type="OrthoDB" id="7971963at2759"/>
<dbReference type="STRING" id="7244.B4M2M6"/>
<dbReference type="EMBL" id="CH940651">
    <property type="protein sequence ID" value="EDW65930.1"/>
    <property type="molecule type" value="Genomic_DNA"/>
</dbReference>
<evidence type="ECO:0000256" key="1">
    <source>
        <dbReference type="SAM" id="Phobius"/>
    </source>
</evidence>
<dbReference type="PANTHER" id="PTHR21721:SF25">
    <property type="entry name" value="LP18071P"/>
    <property type="match status" value="1"/>
</dbReference>
<dbReference type="PANTHER" id="PTHR21721">
    <property type="entry name" value="GH09876P-RELATED"/>
    <property type="match status" value="1"/>
</dbReference>
<dbReference type="eggNOG" id="ENOG502TBCN">
    <property type="taxonomic scope" value="Eukaryota"/>
</dbReference>
<dbReference type="InterPro" id="IPR008472">
    <property type="entry name" value="DUF753"/>
</dbReference>